<accession>A0ACC1S7T0</accession>
<reference evidence="1" key="1">
    <citation type="submission" date="2022-08" db="EMBL/GenBank/DDBJ databases">
        <title>Genome Sequence of Fusarium decemcellulare.</title>
        <authorList>
            <person name="Buettner E."/>
        </authorList>
    </citation>
    <scope>NUCLEOTIDE SEQUENCE</scope>
    <source>
        <strain evidence="1">Babe19</strain>
    </source>
</reference>
<evidence type="ECO:0000313" key="1">
    <source>
        <dbReference type="EMBL" id="KAJ3533903.1"/>
    </source>
</evidence>
<proteinExistence type="predicted"/>
<sequence length="639" mass="72736">MMNMESPISRDFVPHPVQVGANDQATLLSSHCQTDTLQSIDEAVSGAENAPQGPITVQAADNNIPQEDRPAPLQRMDTFHTTIQNRVRSWADTGTRVQTKGKLRLKELGNRIKEPGPTTKLKQHIAPTLRNRIFMESVTSHHPQSYRGRFLPLEKLKVVLGEDAVEKQLAKCKGRRKTTHSKNSSPIDIPGIKAEVQAVMGTLVRDTTQTDAEHKSYLKILAILILIKRRSMIYPFMKAGLCDAHLPLSLENAADSTPWKLRRKDGQEVSRDNFRDWKKSSFARFIEKQWIVLAPSFDNGCDTKEDLQMLSGDHVLPFISWVKLSEGGFGKVYKVQIHPSCHSFNSASAPRTPYPSFALKKVYIHKSFNPEYEFNVLRKFRNDRHKHLISLLAAYIQHDAYHLIFPWAKADLLDYWRLENPKPLEAERQQVLIWLAEQCRGLAEGLSFIHRYETVSFERLLHPTSFPLQSKSLVRRDGDKEVRRLFGRHGDIKPANILWFPGHCSERGILKITDFGIAEFSTQQEVNSNRRDSFANSPTYRPPETDLRIGDGTVSASYDIWTLGCVYLEFLTWWLGGWASVDKFAKQRLDSDTGLWQTNSLSFKSDAFFTITKDEAGKSQARVKTKVTEVSAHKISISI</sequence>
<gene>
    <name evidence="1" type="ORF">NM208_g7781</name>
</gene>
<protein>
    <submittedName>
        <fullName evidence="1">Uncharacterized protein</fullName>
    </submittedName>
</protein>
<comment type="caution">
    <text evidence="1">The sequence shown here is derived from an EMBL/GenBank/DDBJ whole genome shotgun (WGS) entry which is preliminary data.</text>
</comment>
<organism evidence="1 2">
    <name type="scientific">Fusarium decemcellulare</name>
    <dbReference type="NCBI Taxonomy" id="57161"/>
    <lineage>
        <taxon>Eukaryota</taxon>
        <taxon>Fungi</taxon>
        <taxon>Dikarya</taxon>
        <taxon>Ascomycota</taxon>
        <taxon>Pezizomycotina</taxon>
        <taxon>Sordariomycetes</taxon>
        <taxon>Hypocreomycetidae</taxon>
        <taxon>Hypocreales</taxon>
        <taxon>Nectriaceae</taxon>
        <taxon>Fusarium</taxon>
        <taxon>Fusarium decemcellulare species complex</taxon>
    </lineage>
</organism>
<keyword evidence="2" id="KW-1185">Reference proteome</keyword>
<dbReference type="Proteomes" id="UP001148629">
    <property type="component" value="Unassembled WGS sequence"/>
</dbReference>
<name>A0ACC1S7T0_9HYPO</name>
<evidence type="ECO:0000313" key="2">
    <source>
        <dbReference type="Proteomes" id="UP001148629"/>
    </source>
</evidence>
<dbReference type="EMBL" id="JANRMS010000827">
    <property type="protein sequence ID" value="KAJ3533903.1"/>
    <property type="molecule type" value="Genomic_DNA"/>
</dbReference>